<organism evidence="1 2">
    <name type="scientific">Ustilago hordei</name>
    <name type="common">Barley covered smut fungus</name>
    <dbReference type="NCBI Taxonomy" id="120017"/>
    <lineage>
        <taxon>Eukaryota</taxon>
        <taxon>Fungi</taxon>
        <taxon>Dikarya</taxon>
        <taxon>Basidiomycota</taxon>
        <taxon>Ustilaginomycotina</taxon>
        <taxon>Ustilaginomycetes</taxon>
        <taxon>Ustilaginales</taxon>
        <taxon>Ustilaginaceae</taxon>
        <taxon>Ustilago</taxon>
    </lineage>
</organism>
<dbReference type="Proteomes" id="UP000006174">
    <property type="component" value="Unassembled WGS sequence"/>
</dbReference>
<dbReference type="AlphaFoldDB" id="I2FNU1"/>
<evidence type="ECO:0000313" key="1">
    <source>
        <dbReference type="EMBL" id="CCF48584.1"/>
    </source>
</evidence>
<reference evidence="1 2" key="1">
    <citation type="journal article" date="2012" name="Plant Cell">
        <title>Genome comparison of barley and maize smut fungi reveals targeted loss of RNA silencing components and species-specific presence of transposable elements.</title>
        <authorList>
            <person name="Laurie J.D."/>
            <person name="Ali S."/>
            <person name="Linning R."/>
            <person name="Mannhaupt G."/>
            <person name="Wong P."/>
            <person name="Gueldener U."/>
            <person name="Muensterkoetter M."/>
            <person name="Moore R."/>
            <person name="Kahmann R."/>
            <person name="Bakkeren G."/>
            <person name="Schirawski J."/>
        </authorList>
    </citation>
    <scope>NUCLEOTIDE SEQUENCE [LARGE SCALE GENOMIC DNA]</scope>
    <source>
        <strain evidence="2">Uh4875-4</strain>
    </source>
</reference>
<sequence length="153" mass="17197">MPSNKNKAKSKAEKERRALVTAAKDHAQTIMAHNMGCTRHDQPPSNKFRIVGSPIHIPAFNKEIMTNLTVIDSETNQPLQRFKPTSYKKQTAANKSAGKDLELFTKALQKHDQMKSRGNIHLGLWAERGNVKINFITHTSKNEFGVNCKRSCA</sequence>
<keyword evidence="2" id="KW-1185">Reference proteome</keyword>
<dbReference type="HOGENOM" id="CLU_1714673_0_0_1"/>
<evidence type="ECO:0000313" key="2">
    <source>
        <dbReference type="Proteomes" id="UP000006174"/>
    </source>
</evidence>
<gene>
    <name evidence="1" type="ORF">UHOR_17006</name>
</gene>
<proteinExistence type="predicted"/>
<comment type="caution">
    <text evidence="1">The sequence shown here is derived from an EMBL/GenBank/DDBJ whole genome shotgun (WGS) entry which is preliminary data.</text>
</comment>
<accession>I2FNU1</accession>
<dbReference type="EMBL" id="CAGI01000135">
    <property type="protein sequence ID" value="CCF48584.1"/>
    <property type="molecule type" value="Genomic_DNA"/>
</dbReference>
<name>I2FNU1_USTHO</name>
<protein>
    <submittedName>
        <fullName evidence="1">Uncharacterized protein</fullName>
    </submittedName>
</protein>